<keyword evidence="3 7" id="KW-0863">Zinc-finger</keyword>
<keyword evidence="2 7" id="KW-0227">DNA damage</keyword>
<dbReference type="NCBIfam" id="TIGR00615">
    <property type="entry name" value="recR"/>
    <property type="match status" value="1"/>
</dbReference>
<evidence type="ECO:0000313" key="9">
    <source>
        <dbReference type="EMBL" id="OEG69318.1"/>
    </source>
</evidence>
<protein>
    <recommendedName>
        <fullName evidence="7">Recombination protein RecR</fullName>
    </recommendedName>
</protein>
<proteinExistence type="inferred from homology"/>
<feature type="zinc finger region" description="C4-type" evidence="7">
    <location>
        <begin position="57"/>
        <end position="72"/>
    </location>
</feature>
<dbReference type="Gene3D" id="1.10.8.420">
    <property type="entry name" value="RecR Domain 1"/>
    <property type="match status" value="1"/>
</dbReference>
<keyword evidence="10" id="KW-1185">Reference proteome</keyword>
<dbReference type="GO" id="GO:0006310">
    <property type="term" value="P:DNA recombination"/>
    <property type="evidence" value="ECO:0007669"/>
    <property type="project" value="UniProtKB-UniRule"/>
</dbReference>
<dbReference type="InterPro" id="IPR023627">
    <property type="entry name" value="Rcmb_RecR"/>
</dbReference>
<dbReference type="EMBL" id="LNVX01000761">
    <property type="protein sequence ID" value="OEG69318.1"/>
    <property type="molecule type" value="Genomic_DNA"/>
</dbReference>
<dbReference type="Gene3D" id="6.10.250.240">
    <property type="match status" value="1"/>
</dbReference>
<dbReference type="Pfam" id="PF21176">
    <property type="entry name" value="RecR_HhH"/>
    <property type="match status" value="1"/>
</dbReference>
<dbReference type="HAMAP" id="MF_00017">
    <property type="entry name" value="RecR"/>
    <property type="match status" value="1"/>
</dbReference>
<evidence type="ECO:0000256" key="1">
    <source>
        <dbReference type="ARBA" id="ARBA00022723"/>
    </source>
</evidence>
<dbReference type="PANTHER" id="PTHR30446">
    <property type="entry name" value="RECOMBINATION PROTEIN RECR"/>
    <property type="match status" value="1"/>
</dbReference>
<dbReference type="PANTHER" id="PTHR30446:SF0">
    <property type="entry name" value="RECOMBINATION PROTEIN RECR"/>
    <property type="match status" value="1"/>
</dbReference>
<sequence length="198" mass="21699">MNRPQPIEKMVGIIKKLPGVGPKMAERLSYHILKMPQGEVDRLVDSIQNARRTMKCCSICCNLSEHDPCPVCSDVTREKNIVCVVETPQDLIAVSKVKDYKGLYFVLGGALSPLDAVGPDDIRIDKLIKRLKSDSISEVIIATDTDSKGEITAVYLADIIKILGIKVTRLGYGLPVGGDLDYADEITISRAIAGRKEM</sequence>
<dbReference type="Gene3D" id="3.40.1360.10">
    <property type="match status" value="1"/>
</dbReference>
<keyword evidence="5 7" id="KW-0233">DNA recombination</keyword>
<dbReference type="SUPFAM" id="SSF111304">
    <property type="entry name" value="Recombination protein RecR"/>
    <property type="match status" value="1"/>
</dbReference>
<gene>
    <name evidence="7" type="primary">recR</name>
    <name evidence="9" type="ORF">ATZ36_10160</name>
</gene>
<dbReference type="Proteomes" id="UP000095237">
    <property type="component" value="Unassembled WGS sequence"/>
</dbReference>
<dbReference type="GO" id="GO:0003677">
    <property type="term" value="F:DNA binding"/>
    <property type="evidence" value="ECO:0007669"/>
    <property type="project" value="UniProtKB-UniRule"/>
</dbReference>
<comment type="function">
    <text evidence="7">May play a role in DNA repair. It seems to be involved in an RecBC-independent recombinational process of DNA repair. It may act with RecF and RecO.</text>
</comment>
<dbReference type="Pfam" id="PF21175">
    <property type="entry name" value="RecR_C"/>
    <property type="match status" value="1"/>
</dbReference>
<dbReference type="GO" id="GO:0008270">
    <property type="term" value="F:zinc ion binding"/>
    <property type="evidence" value="ECO:0007669"/>
    <property type="project" value="UniProtKB-KW"/>
</dbReference>
<feature type="domain" description="Toprim" evidence="8">
    <location>
        <begin position="80"/>
        <end position="175"/>
    </location>
</feature>
<evidence type="ECO:0000256" key="3">
    <source>
        <dbReference type="ARBA" id="ARBA00022771"/>
    </source>
</evidence>
<dbReference type="Gene3D" id="3.30.60.80">
    <property type="match status" value="1"/>
</dbReference>
<keyword evidence="6 7" id="KW-0234">DNA repair</keyword>
<organism evidence="9 10">
    <name type="scientific">Endomicrobium trichonymphae</name>
    <dbReference type="NCBI Taxonomy" id="1408204"/>
    <lineage>
        <taxon>Bacteria</taxon>
        <taxon>Pseudomonadati</taxon>
        <taxon>Elusimicrobiota</taxon>
        <taxon>Endomicrobiia</taxon>
        <taxon>Endomicrobiales</taxon>
        <taxon>Endomicrobiaceae</taxon>
        <taxon>Candidatus Endomicrobiellum</taxon>
    </lineage>
</organism>
<comment type="similarity">
    <text evidence="7">Belongs to the RecR family.</text>
</comment>
<dbReference type="Pfam" id="PF02132">
    <property type="entry name" value="RecR_ZnF"/>
    <property type="match status" value="1"/>
</dbReference>
<evidence type="ECO:0000256" key="5">
    <source>
        <dbReference type="ARBA" id="ARBA00023172"/>
    </source>
</evidence>
<dbReference type="SMART" id="SM00493">
    <property type="entry name" value="TOPRIM"/>
    <property type="match status" value="1"/>
</dbReference>
<accession>A0A1E5IH29</accession>
<evidence type="ECO:0000313" key="10">
    <source>
        <dbReference type="Proteomes" id="UP000095237"/>
    </source>
</evidence>
<dbReference type="InterPro" id="IPR006171">
    <property type="entry name" value="TOPRIM_dom"/>
</dbReference>
<evidence type="ECO:0000256" key="2">
    <source>
        <dbReference type="ARBA" id="ARBA00022763"/>
    </source>
</evidence>
<comment type="caution">
    <text evidence="9">The sequence shown here is derived from an EMBL/GenBank/DDBJ whole genome shotgun (WGS) entry which is preliminary data.</text>
</comment>
<keyword evidence="4 7" id="KW-0862">Zinc</keyword>
<evidence type="ECO:0000256" key="4">
    <source>
        <dbReference type="ARBA" id="ARBA00022833"/>
    </source>
</evidence>
<evidence type="ECO:0000256" key="6">
    <source>
        <dbReference type="ARBA" id="ARBA00023204"/>
    </source>
</evidence>
<evidence type="ECO:0000256" key="7">
    <source>
        <dbReference type="HAMAP-Rule" id="MF_00017"/>
    </source>
</evidence>
<dbReference type="Pfam" id="PF13662">
    <property type="entry name" value="Toprim_4"/>
    <property type="match status" value="1"/>
</dbReference>
<keyword evidence="1 7" id="KW-0479">Metal-binding</keyword>
<dbReference type="AlphaFoldDB" id="A0A1E5IH29"/>
<dbReference type="InterPro" id="IPR015967">
    <property type="entry name" value="Rcmb_RecR_Znf"/>
</dbReference>
<dbReference type="InterPro" id="IPR034137">
    <property type="entry name" value="TOPRIM_RecR"/>
</dbReference>
<dbReference type="GO" id="GO:0006281">
    <property type="term" value="P:DNA repair"/>
    <property type="evidence" value="ECO:0007669"/>
    <property type="project" value="UniProtKB-UniRule"/>
</dbReference>
<dbReference type="InterPro" id="IPR000093">
    <property type="entry name" value="DNA_Rcmb_RecR"/>
</dbReference>
<dbReference type="PROSITE" id="PS50880">
    <property type="entry name" value="TOPRIM"/>
    <property type="match status" value="1"/>
</dbReference>
<evidence type="ECO:0000259" key="8">
    <source>
        <dbReference type="PROSITE" id="PS50880"/>
    </source>
</evidence>
<name>A0A1E5IH29_ENDTX</name>
<reference evidence="9 10" key="1">
    <citation type="submission" date="2015-11" db="EMBL/GenBank/DDBJ databases">
        <title>Evidence for parallel genomic evolution in an endosymbiosis of termite gut flagellates.</title>
        <authorList>
            <person name="Zheng H."/>
        </authorList>
    </citation>
    <scope>NUCLEOTIDE SEQUENCE [LARGE SCALE GENOMIC DNA]</scope>
    <source>
        <strain evidence="9 10">CET450</strain>
    </source>
</reference>
<dbReference type="CDD" id="cd01025">
    <property type="entry name" value="TOPRIM_recR"/>
    <property type="match status" value="1"/>
</dbReference>